<feature type="compositionally biased region" description="Low complexity" evidence="1">
    <location>
        <begin position="507"/>
        <end position="522"/>
    </location>
</feature>
<evidence type="ECO:0000256" key="1">
    <source>
        <dbReference type="SAM" id="MobiDB-lite"/>
    </source>
</evidence>
<comment type="caution">
    <text evidence="4">The sequence shown here is derived from an EMBL/GenBank/DDBJ whole genome shotgun (WGS) entry which is preliminary data.</text>
</comment>
<dbReference type="EMBL" id="JAEUXJ010000003">
    <property type="protein sequence ID" value="MBL6455426.1"/>
    <property type="molecule type" value="Genomic_DNA"/>
</dbReference>
<protein>
    <submittedName>
        <fullName evidence="4">SLBB domain-containing protein</fullName>
    </submittedName>
</protein>
<feature type="domain" description="Soluble ligand binding" evidence="3">
    <location>
        <begin position="594"/>
        <end position="636"/>
    </location>
</feature>
<evidence type="ECO:0000256" key="2">
    <source>
        <dbReference type="SAM" id="SignalP"/>
    </source>
</evidence>
<name>A0ABS1V159_9PROT</name>
<dbReference type="InterPro" id="IPR049712">
    <property type="entry name" value="Poly_export"/>
</dbReference>
<keyword evidence="2" id="KW-0732">Signal</keyword>
<proteinExistence type="predicted"/>
<dbReference type="Gene3D" id="3.30.1950.10">
    <property type="entry name" value="wza like domain"/>
    <property type="match status" value="1"/>
</dbReference>
<dbReference type="Pfam" id="PF10531">
    <property type="entry name" value="SLBB"/>
    <property type="match status" value="5"/>
</dbReference>
<feature type="domain" description="Soluble ligand binding" evidence="3">
    <location>
        <begin position="823"/>
        <end position="866"/>
    </location>
</feature>
<evidence type="ECO:0000259" key="3">
    <source>
        <dbReference type="Pfam" id="PF10531"/>
    </source>
</evidence>
<reference evidence="4 5" key="1">
    <citation type="submission" date="2021-01" db="EMBL/GenBank/DDBJ databases">
        <title>Belnapia mucosa sp. nov. and Belnapia arida sp. nov., isolated from the Tabernas Desert (Almeria, Spain).</title>
        <authorList>
            <person name="Molina-Menor E."/>
            <person name="Vidal-Verdu A."/>
            <person name="Calonge A."/>
            <person name="Satari L."/>
            <person name="Pereto Magraner J."/>
            <person name="Porcar Miralles M."/>
        </authorList>
    </citation>
    <scope>NUCLEOTIDE SEQUENCE [LARGE SCALE GENOMIC DNA]</scope>
    <source>
        <strain evidence="4 5">T6</strain>
    </source>
</reference>
<organism evidence="4 5">
    <name type="scientific">Belnapia mucosa</name>
    <dbReference type="NCBI Taxonomy" id="2804532"/>
    <lineage>
        <taxon>Bacteria</taxon>
        <taxon>Pseudomonadati</taxon>
        <taxon>Pseudomonadota</taxon>
        <taxon>Alphaproteobacteria</taxon>
        <taxon>Acetobacterales</taxon>
        <taxon>Roseomonadaceae</taxon>
        <taxon>Belnapia</taxon>
    </lineage>
</organism>
<accession>A0ABS1V159</accession>
<feature type="domain" description="Soluble ligand binding" evidence="3">
    <location>
        <begin position="312"/>
        <end position="331"/>
    </location>
</feature>
<dbReference type="PANTHER" id="PTHR33619:SF3">
    <property type="entry name" value="POLYSACCHARIDE EXPORT PROTEIN GFCE-RELATED"/>
    <property type="match status" value="1"/>
</dbReference>
<feature type="domain" description="Soluble ligand binding" evidence="3">
    <location>
        <begin position="231"/>
        <end position="273"/>
    </location>
</feature>
<feature type="domain" description="Soluble ligand binding" evidence="3">
    <location>
        <begin position="683"/>
        <end position="718"/>
    </location>
</feature>
<dbReference type="Proteomes" id="UP000606490">
    <property type="component" value="Unassembled WGS sequence"/>
</dbReference>
<dbReference type="Gene3D" id="3.10.560.10">
    <property type="entry name" value="Outer membrane lipoprotein wza domain like"/>
    <property type="match status" value="5"/>
</dbReference>
<evidence type="ECO:0000313" key="5">
    <source>
        <dbReference type="Proteomes" id="UP000606490"/>
    </source>
</evidence>
<feature type="region of interest" description="Disordered" evidence="1">
    <location>
        <begin position="492"/>
        <end position="522"/>
    </location>
</feature>
<dbReference type="PANTHER" id="PTHR33619">
    <property type="entry name" value="POLYSACCHARIDE EXPORT PROTEIN GFCE-RELATED"/>
    <property type="match status" value="1"/>
</dbReference>
<feature type="signal peptide" evidence="2">
    <location>
        <begin position="1"/>
        <end position="30"/>
    </location>
</feature>
<evidence type="ECO:0000313" key="4">
    <source>
        <dbReference type="EMBL" id="MBL6455426.1"/>
    </source>
</evidence>
<dbReference type="InterPro" id="IPR019554">
    <property type="entry name" value="Soluble_ligand-bd"/>
</dbReference>
<keyword evidence="5" id="KW-1185">Reference proteome</keyword>
<gene>
    <name evidence="4" type="ORF">JMJ55_08840</name>
</gene>
<feature type="chain" id="PRO_5046227537" evidence="2">
    <location>
        <begin position="31"/>
        <end position="933"/>
    </location>
</feature>
<sequence>MSTPVPGRSAPRRLLGALLALLPVAGLAQTAPGGPFLSPPALPGALPGGLPLPSLPQGAQADILQRILDAGTGRVPVPATPLPAPAYAPPPAAMPAPTPLPEEPLSPAEAFFTGRADPAGRPAPPLRLFGIESLRSPPGAPAPAPGFGTLPDDYLIGRDDEVVLAFRGRARQTLSLRIGRDGMLLLPDLAPIPAAGRMLRDLRADLETRAARELGGSEVFLSIGQIRQANIFVGGEVLRPGLQQLTAMASVLDAIMAAGGIRRTGSLRAIRIEGPQGRRTVDLYPVLAGEGDAPDLRLREGERILVPPLGSVVAVGGEVTRPGLYELPAGAGQAPLATLLRLAGDPMRPSGNRFLVQTTDAEGRRSWREIGPRDALRRGDMLLVQPGSDVLAGQIRLAGHVGAPLVRASGGRGQTLRGLLADPRLVRPDPYPRLGMVWRTDPRSRARRFIPFDLARVLQGGADLPLAEGDEVILLGLPDILFLSSPSVQQALRGEAPAQPTPPATPGLPAAAGMPGQTVAGAAPIAPPQAATQPADTADCPALVLLTVAAQASRGRFAHARSAGFPDFGRMPCPQLFLDYPTLLPALVDQTVLLTGEVKLPGLYPILDDTGLDLVLAAAGGATDTADLASVELAREPSEQNGALPLTRTLLDLRSRNFAAVRLSPRDALRLPRGFGDRDIGPVTLAGEFVRPGIYDIRRGERLSEIIARAGGLTPQAYPYGAVFTRDSVRERQQDGFQRSARELEQGLMQVAAGQAVAGLRGSSDLGGAIQAGRELANSLRQARAAGRMVVEANPVILAGRPDLDVLLEPGDLIAMPKRPNEVTVVGSVLNPGSLQFATGWRANDYVRAAGGEQRFADGSRAFVVLPNGQSSPAGLGAWQMGGPPIPPGSTVVVPQDPSPYENWGILRDLTQVLSQVALSSAALAVIVRTGAR</sequence>